<reference evidence="8 9" key="1">
    <citation type="journal article" date="2019" name="Nat. Ecol. Evol.">
        <title>Megaphylogeny resolves global patterns of mushroom evolution.</title>
        <authorList>
            <person name="Varga T."/>
            <person name="Krizsan K."/>
            <person name="Foldi C."/>
            <person name="Dima B."/>
            <person name="Sanchez-Garcia M."/>
            <person name="Sanchez-Ramirez S."/>
            <person name="Szollosi G.J."/>
            <person name="Szarkandi J.G."/>
            <person name="Papp V."/>
            <person name="Albert L."/>
            <person name="Andreopoulos W."/>
            <person name="Angelini C."/>
            <person name="Antonin V."/>
            <person name="Barry K.W."/>
            <person name="Bougher N.L."/>
            <person name="Buchanan P."/>
            <person name="Buyck B."/>
            <person name="Bense V."/>
            <person name="Catcheside P."/>
            <person name="Chovatia M."/>
            <person name="Cooper J."/>
            <person name="Damon W."/>
            <person name="Desjardin D."/>
            <person name="Finy P."/>
            <person name="Geml J."/>
            <person name="Haridas S."/>
            <person name="Hughes K."/>
            <person name="Justo A."/>
            <person name="Karasinski D."/>
            <person name="Kautmanova I."/>
            <person name="Kiss B."/>
            <person name="Kocsube S."/>
            <person name="Kotiranta H."/>
            <person name="LaButti K.M."/>
            <person name="Lechner B.E."/>
            <person name="Liimatainen K."/>
            <person name="Lipzen A."/>
            <person name="Lukacs Z."/>
            <person name="Mihaltcheva S."/>
            <person name="Morgado L.N."/>
            <person name="Niskanen T."/>
            <person name="Noordeloos M.E."/>
            <person name="Ohm R.A."/>
            <person name="Ortiz-Santana B."/>
            <person name="Ovrebo C."/>
            <person name="Racz N."/>
            <person name="Riley R."/>
            <person name="Savchenko A."/>
            <person name="Shiryaev A."/>
            <person name="Soop K."/>
            <person name="Spirin V."/>
            <person name="Szebenyi C."/>
            <person name="Tomsovsky M."/>
            <person name="Tulloss R.E."/>
            <person name="Uehling J."/>
            <person name="Grigoriev I.V."/>
            <person name="Vagvolgyi C."/>
            <person name="Papp T."/>
            <person name="Martin F.M."/>
            <person name="Miettinen O."/>
            <person name="Hibbett D.S."/>
            <person name="Nagy L.G."/>
        </authorList>
    </citation>
    <scope>NUCLEOTIDE SEQUENCE [LARGE SCALE GENOMIC DNA]</scope>
    <source>
        <strain evidence="8 9">OMC1185</strain>
    </source>
</reference>
<evidence type="ECO:0000313" key="8">
    <source>
        <dbReference type="EMBL" id="TFK47032.1"/>
    </source>
</evidence>
<dbReference type="GO" id="GO:0071949">
    <property type="term" value="F:FAD binding"/>
    <property type="evidence" value="ECO:0007669"/>
    <property type="project" value="InterPro"/>
</dbReference>
<comment type="similarity">
    <text evidence="1">Belongs to the paxM FAD-dependent monooxygenase family.</text>
</comment>
<dbReference type="Gene3D" id="3.50.50.60">
    <property type="entry name" value="FAD/NAD(P)-binding domain"/>
    <property type="match status" value="1"/>
</dbReference>
<name>A0A5C3MNS2_9AGAM</name>
<dbReference type="OrthoDB" id="5428495at2759"/>
<keyword evidence="9" id="KW-1185">Reference proteome</keyword>
<dbReference type="PANTHER" id="PTHR13789:SF306">
    <property type="entry name" value="HYDROXYLASE, PUTATIVE-RELATED"/>
    <property type="match status" value="1"/>
</dbReference>
<dbReference type="PRINTS" id="PR00420">
    <property type="entry name" value="RNGMNOXGNASE"/>
</dbReference>
<dbReference type="EMBL" id="ML213526">
    <property type="protein sequence ID" value="TFK47032.1"/>
    <property type="molecule type" value="Genomic_DNA"/>
</dbReference>
<keyword evidence="4" id="KW-0560">Oxidoreductase</keyword>
<evidence type="ECO:0000256" key="6">
    <source>
        <dbReference type="SAM" id="Phobius"/>
    </source>
</evidence>
<keyword evidence="6" id="KW-0472">Membrane</keyword>
<keyword evidence="3" id="KW-0274">FAD</keyword>
<feature type="transmembrane region" description="Helical" evidence="6">
    <location>
        <begin position="12"/>
        <end position="33"/>
    </location>
</feature>
<sequence length="461" mass="50115">MSPMTAKAPCTIDIVVVGGGIAGLACAVGLGLAGHRVTVLEEDDSVENGMSGCRSPPNMSRILQDRWHLGDELAKISITSESALITKYETGEVLGRHPWNDALMQQTGSTFKCLHHADLRKMLSDAAKSHGATIRTKSKVVSITNGSFEDDVKPSVTLASGETLTADLVVGADGPDSSVKELVVGKDDNRVPMGLVLWNTLIPWSDVEAEPDLAYLLQEKDTIYMSYGDSHSVISYYINGPSGEYFHMHIWTPDDGTMKDPGPGSWRETFPTSMLVNALGTCDPRLKTLVKLGKPPTLLRVSEQLEVKDWISEDSPVVLIGEAAHALPAGSTQQHSMAIGDASCLSEFFSHLRSREQIGALLEAFEEVRQPRINGILQTESGIMRFISQGGEEQVARDDAMRKNREAGRGAFDDTDIFDALMGAFAYDAVDGAAEWWVKWGVLNERKNGVPEELEVVVIES</sequence>
<dbReference type="Pfam" id="PF01494">
    <property type="entry name" value="FAD_binding_3"/>
    <property type="match status" value="1"/>
</dbReference>
<evidence type="ECO:0000256" key="2">
    <source>
        <dbReference type="ARBA" id="ARBA00022630"/>
    </source>
</evidence>
<gene>
    <name evidence="8" type="ORF">OE88DRAFT_1666865</name>
</gene>
<dbReference type="AlphaFoldDB" id="A0A5C3MNS2"/>
<feature type="domain" description="FAD-binding" evidence="7">
    <location>
        <begin position="12"/>
        <end position="378"/>
    </location>
</feature>
<evidence type="ECO:0000256" key="1">
    <source>
        <dbReference type="ARBA" id="ARBA00007992"/>
    </source>
</evidence>
<dbReference type="GO" id="GO:0004497">
    <property type="term" value="F:monooxygenase activity"/>
    <property type="evidence" value="ECO:0007669"/>
    <property type="project" value="UniProtKB-KW"/>
</dbReference>
<evidence type="ECO:0000256" key="4">
    <source>
        <dbReference type="ARBA" id="ARBA00023002"/>
    </source>
</evidence>
<keyword evidence="6" id="KW-1133">Transmembrane helix</keyword>
<dbReference type="Proteomes" id="UP000305948">
    <property type="component" value="Unassembled WGS sequence"/>
</dbReference>
<accession>A0A5C3MNS2</accession>
<dbReference type="STRING" id="5364.A0A5C3MNS2"/>
<dbReference type="InterPro" id="IPR036188">
    <property type="entry name" value="FAD/NAD-bd_sf"/>
</dbReference>
<evidence type="ECO:0000259" key="7">
    <source>
        <dbReference type="Pfam" id="PF01494"/>
    </source>
</evidence>
<evidence type="ECO:0000313" key="9">
    <source>
        <dbReference type="Proteomes" id="UP000305948"/>
    </source>
</evidence>
<evidence type="ECO:0000256" key="3">
    <source>
        <dbReference type="ARBA" id="ARBA00022827"/>
    </source>
</evidence>
<keyword evidence="2" id="KW-0285">Flavoprotein</keyword>
<dbReference type="PROSITE" id="PS51257">
    <property type="entry name" value="PROKAR_LIPOPROTEIN"/>
    <property type="match status" value="1"/>
</dbReference>
<organism evidence="8 9">
    <name type="scientific">Heliocybe sulcata</name>
    <dbReference type="NCBI Taxonomy" id="5364"/>
    <lineage>
        <taxon>Eukaryota</taxon>
        <taxon>Fungi</taxon>
        <taxon>Dikarya</taxon>
        <taxon>Basidiomycota</taxon>
        <taxon>Agaricomycotina</taxon>
        <taxon>Agaricomycetes</taxon>
        <taxon>Gloeophyllales</taxon>
        <taxon>Gloeophyllaceae</taxon>
        <taxon>Heliocybe</taxon>
    </lineage>
</organism>
<keyword evidence="6" id="KW-0812">Transmembrane</keyword>
<proteinExistence type="inferred from homology"/>
<dbReference type="SUPFAM" id="SSF51905">
    <property type="entry name" value="FAD/NAD(P)-binding domain"/>
    <property type="match status" value="1"/>
</dbReference>
<dbReference type="PANTHER" id="PTHR13789">
    <property type="entry name" value="MONOOXYGENASE"/>
    <property type="match status" value="1"/>
</dbReference>
<evidence type="ECO:0000256" key="5">
    <source>
        <dbReference type="ARBA" id="ARBA00023033"/>
    </source>
</evidence>
<protein>
    <submittedName>
        <fullName evidence="8">FAD/NAD(P)-binding domain-containing protein</fullName>
    </submittedName>
</protein>
<keyword evidence="5" id="KW-0503">Monooxygenase</keyword>
<dbReference type="InterPro" id="IPR050493">
    <property type="entry name" value="FAD-dep_Monooxygenase_BioMet"/>
</dbReference>
<dbReference type="InterPro" id="IPR002938">
    <property type="entry name" value="FAD-bd"/>
</dbReference>